<proteinExistence type="predicted"/>
<dbReference type="AlphaFoldDB" id="A0A562UF94"/>
<evidence type="ECO:0000313" key="7">
    <source>
        <dbReference type="EMBL" id="TWJ04383.1"/>
    </source>
</evidence>
<dbReference type="GO" id="GO:0016020">
    <property type="term" value="C:membrane"/>
    <property type="evidence" value="ECO:0007669"/>
    <property type="project" value="UniProtKB-SubCell"/>
</dbReference>
<dbReference type="EMBL" id="VLLI01000001">
    <property type="protein sequence ID" value="TWJ04383.1"/>
    <property type="molecule type" value="Genomic_DNA"/>
</dbReference>
<dbReference type="InterPro" id="IPR006260">
    <property type="entry name" value="TonB/TolA_C"/>
</dbReference>
<accession>A0A562UF94</accession>
<organism evidence="7 8">
    <name type="scientific">Mucilaginibacter frigoritolerans</name>
    <dbReference type="NCBI Taxonomy" id="652788"/>
    <lineage>
        <taxon>Bacteria</taxon>
        <taxon>Pseudomonadati</taxon>
        <taxon>Bacteroidota</taxon>
        <taxon>Sphingobacteriia</taxon>
        <taxon>Sphingobacteriales</taxon>
        <taxon>Sphingobacteriaceae</taxon>
        <taxon>Mucilaginibacter</taxon>
    </lineage>
</organism>
<keyword evidence="3 6" id="KW-1133">Transmembrane helix</keyword>
<gene>
    <name evidence="7" type="ORF">JN11_00091</name>
</gene>
<dbReference type="OrthoDB" id="676306at2"/>
<dbReference type="RefSeq" id="WP_144908560.1">
    <property type="nucleotide sequence ID" value="NZ_VLLI01000001.1"/>
</dbReference>
<keyword evidence="4 6" id="KW-0472">Membrane</keyword>
<keyword evidence="2 6" id="KW-0812">Transmembrane</keyword>
<evidence type="ECO:0000256" key="6">
    <source>
        <dbReference type="SAM" id="Phobius"/>
    </source>
</evidence>
<feature type="region of interest" description="Disordered" evidence="5">
    <location>
        <begin position="57"/>
        <end position="118"/>
    </location>
</feature>
<evidence type="ECO:0000256" key="2">
    <source>
        <dbReference type="ARBA" id="ARBA00022692"/>
    </source>
</evidence>
<comment type="subcellular location">
    <subcellularLocation>
        <location evidence="1">Membrane</location>
        <topology evidence="1">Single-pass membrane protein</topology>
    </subcellularLocation>
</comment>
<sequence length="266" mass="27889">MNYREENNYPKAFLATGIILAVLIALAYLIVFQNPPEQEMGTGGILVNYGTTDAGSGKDITSTEAPSVAEKANQTPPDKVTDAKPTEEKTQVDNSPQKVVTQEAEDAPQVAANSKKTSTTVAATVTKPVKKEVVNANALYHGPSSKGTGAGDGTTGTPGNQGSPNGSTLSNNYGPGGSGNGLNMPNWKFVSAPDPQNIHRVPGVVIIDFIVDQNGNVISASASRKTTADISLVQSCIDAIRNTKFISSTQATGNQKGQYTFRFKVD</sequence>
<evidence type="ECO:0000256" key="4">
    <source>
        <dbReference type="ARBA" id="ARBA00023136"/>
    </source>
</evidence>
<evidence type="ECO:0000313" key="8">
    <source>
        <dbReference type="Proteomes" id="UP000317010"/>
    </source>
</evidence>
<feature type="transmembrane region" description="Helical" evidence="6">
    <location>
        <begin position="12"/>
        <end position="31"/>
    </location>
</feature>
<dbReference type="Proteomes" id="UP000317010">
    <property type="component" value="Unassembled WGS sequence"/>
</dbReference>
<evidence type="ECO:0000256" key="1">
    <source>
        <dbReference type="ARBA" id="ARBA00004167"/>
    </source>
</evidence>
<reference evidence="7 8" key="1">
    <citation type="submission" date="2019-07" db="EMBL/GenBank/DDBJ databases">
        <title>Genomic Encyclopedia of Archaeal and Bacterial Type Strains, Phase II (KMG-II): from individual species to whole genera.</title>
        <authorList>
            <person name="Goeker M."/>
        </authorList>
    </citation>
    <scope>NUCLEOTIDE SEQUENCE [LARGE SCALE GENOMIC DNA]</scope>
    <source>
        <strain evidence="7 8">ATCC BAA-1854</strain>
    </source>
</reference>
<comment type="caution">
    <text evidence="7">The sequence shown here is derived from an EMBL/GenBank/DDBJ whole genome shotgun (WGS) entry which is preliminary data.</text>
</comment>
<feature type="compositionally biased region" description="Basic and acidic residues" evidence="5">
    <location>
        <begin position="79"/>
        <end position="91"/>
    </location>
</feature>
<dbReference type="NCBIfam" id="TIGR01352">
    <property type="entry name" value="tonB_Cterm"/>
    <property type="match status" value="1"/>
</dbReference>
<feature type="region of interest" description="Disordered" evidence="5">
    <location>
        <begin position="139"/>
        <end position="179"/>
    </location>
</feature>
<evidence type="ECO:0000256" key="3">
    <source>
        <dbReference type="ARBA" id="ARBA00022989"/>
    </source>
</evidence>
<protein>
    <submittedName>
        <fullName evidence="7">TonB family protein</fullName>
    </submittedName>
</protein>
<name>A0A562UF94_9SPHI</name>
<evidence type="ECO:0000256" key="5">
    <source>
        <dbReference type="SAM" id="MobiDB-lite"/>
    </source>
</evidence>
<keyword evidence="8" id="KW-1185">Reference proteome</keyword>